<dbReference type="AlphaFoldDB" id="A0ABC8QQB3"/>
<organism evidence="1 2">
    <name type="scientific">Ilex paraguariensis</name>
    <name type="common">yerba mate</name>
    <dbReference type="NCBI Taxonomy" id="185542"/>
    <lineage>
        <taxon>Eukaryota</taxon>
        <taxon>Viridiplantae</taxon>
        <taxon>Streptophyta</taxon>
        <taxon>Embryophyta</taxon>
        <taxon>Tracheophyta</taxon>
        <taxon>Spermatophyta</taxon>
        <taxon>Magnoliopsida</taxon>
        <taxon>eudicotyledons</taxon>
        <taxon>Gunneridae</taxon>
        <taxon>Pentapetalae</taxon>
        <taxon>asterids</taxon>
        <taxon>campanulids</taxon>
        <taxon>Aquifoliales</taxon>
        <taxon>Aquifoliaceae</taxon>
        <taxon>Ilex</taxon>
    </lineage>
</organism>
<evidence type="ECO:0000313" key="2">
    <source>
        <dbReference type="Proteomes" id="UP001642360"/>
    </source>
</evidence>
<dbReference type="EMBL" id="CAUOFW020000558">
    <property type="protein sequence ID" value="CAK9134710.1"/>
    <property type="molecule type" value="Genomic_DNA"/>
</dbReference>
<reference evidence="1 2" key="1">
    <citation type="submission" date="2024-02" db="EMBL/GenBank/DDBJ databases">
        <authorList>
            <person name="Vignale AGUSTIN F."/>
            <person name="Sosa J E."/>
            <person name="Modenutti C."/>
        </authorList>
    </citation>
    <scope>NUCLEOTIDE SEQUENCE [LARGE SCALE GENOMIC DNA]</scope>
</reference>
<comment type="caution">
    <text evidence="1">The sequence shown here is derived from an EMBL/GenBank/DDBJ whole genome shotgun (WGS) entry which is preliminary data.</text>
</comment>
<protein>
    <submittedName>
        <fullName evidence="1">Uncharacterized protein</fullName>
    </submittedName>
</protein>
<gene>
    <name evidence="1" type="ORF">ILEXP_LOCUS1643</name>
</gene>
<proteinExistence type="predicted"/>
<sequence length="62" mass="6908">MLGVGGWGGGVGSRTPFMKPLNVIMLITSVEKYFNELYLSYGLFELDWIINMACSNSDQVPF</sequence>
<accession>A0ABC8QQB3</accession>
<keyword evidence="2" id="KW-1185">Reference proteome</keyword>
<dbReference type="Proteomes" id="UP001642360">
    <property type="component" value="Unassembled WGS sequence"/>
</dbReference>
<name>A0ABC8QQB3_9AQUA</name>
<evidence type="ECO:0000313" key="1">
    <source>
        <dbReference type="EMBL" id="CAK9134710.1"/>
    </source>
</evidence>